<dbReference type="PANTHER" id="PTHR10672:SF3">
    <property type="entry name" value="PROTEIN HU-LI TAI SHAO"/>
    <property type="match status" value="1"/>
</dbReference>
<comment type="caution">
    <text evidence="3">The sequence shown here is derived from an EMBL/GenBank/DDBJ whole genome shotgun (WGS) entry which is preliminary data.</text>
</comment>
<organism evidence="3 4">
    <name type="scientific">Sneathiella chinensis</name>
    <dbReference type="NCBI Taxonomy" id="349750"/>
    <lineage>
        <taxon>Bacteria</taxon>
        <taxon>Pseudomonadati</taxon>
        <taxon>Pseudomonadota</taxon>
        <taxon>Alphaproteobacteria</taxon>
        <taxon>Sneathiellales</taxon>
        <taxon>Sneathiellaceae</taxon>
        <taxon>Sneathiella</taxon>
    </lineage>
</organism>
<dbReference type="Gene3D" id="3.40.225.10">
    <property type="entry name" value="Class II aldolase/adducin N-terminal domain"/>
    <property type="match status" value="1"/>
</dbReference>
<dbReference type="NCBIfam" id="NF005451">
    <property type="entry name" value="PRK07044.1"/>
    <property type="match status" value="1"/>
</dbReference>
<dbReference type="Proteomes" id="UP001161409">
    <property type="component" value="Unassembled WGS sequence"/>
</dbReference>
<dbReference type="SMART" id="SM01007">
    <property type="entry name" value="Aldolase_II"/>
    <property type="match status" value="1"/>
</dbReference>
<dbReference type="SUPFAM" id="SSF53639">
    <property type="entry name" value="AraD/HMP-PK domain-like"/>
    <property type="match status" value="1"/>
</dbReference>
<comment type="similarity">
    <text evidence="1">Belongs to the aldolase class II family.</text>
</comment>
<evidence type="ECO:0000313" key="4">
    <source>
        <dbReference type="Proteomes" id="UP001161409"/>
    </source>
</evidence>
<dbReference type="PANTHER" id="PTHR10672">
    <property type="entry name" value="ADDUCIN"/>
    <property type="match status" value="1"/>
</dbReference>
<dbReference type="InterPro" id="IPR051017">
    <property type="entry name" value="Aldolase-II_Adducin_sf"/>
</dbReference>
<protein>
    <submittedName>
        <fullName evidence="3">Class II aldolase</fullName>
    </submittedName>
</protein>
<accession>A0ABQ5U198</accession>
<dbReference type="Pfam" id="PF00596">
    <property type="entry name" value="Aldolase_II"/>
    <property type="match status" value="1"/>
</dbReference>
<evidence type="ECO:0000313" key="3">
    <source>
        <dbReference type="EMBL" id="GLQ05603.1"/>
    </source>
</evidence>
<dbReference type="InterPro" id="IPR036409">
    <property type="entry name" value="Aldolase_II/adducin_N_sf"/>
</dbReference>
<dbReference type="RefSeq" id="WP_206374285.1">
    <property type="nucleotide sequence ID" value="NZ_BSNF01000001.1"/>
</dbReference>
<proteinExistence type="inferred from homology"/>
<reference evidence="3" key="2">
    <citation type="submission" date="2023-01" db="EMBL/GenBank/DDBJ databases">
        <title>Draft genome sequence of Sneathiella chinensis strain NBRC 103408.</title>
        <authorList>
            <person name="Sun Q."/>
            <person name="Mori K."/>
        </authorList>
    </citation>
    <scope>NUCLEOTIDE SEQUENCE</scope>
    <source>
        <strain evidence="3">NBRC 103408</strain>
    </source>
</reference>
<keyword evidence="4" id="KW-1185">Reference proteome</keyword>
<dbReference type="InterPro" id="IPR001303">
    <property type="entry name" value="Aldolase_II/adducin_N"/>
</dbReference>
<name>A0ABQ5U198_9PROT</name>
<gene>
    <name evidence="3" type="ORF">GCM10007924_08240</name>
</gene>
<evidence type="ECO:0000259" key="2">
    <source>
        <dbReference type="SMART" id="SM01007"/>
    </source>
</evidence>
<evidence type="ECO:0000256" key="1">
    <source>
        <dbReference type="ARBA" id="ARBA00037961"/>
    </source>
</evidence>
<reference evidence="3" key="1">
    <citation type="journal article" date="2014" name="Int. J. Syst. Evol. Microbiol.">
        <title>Complete genome of a new Firmicutes species belonging to the dominant human colonic microbiota ('Ruminococcus bicirculans') reveals two chromosomes and a selective capacity to utilize plant glucans.</title>
        <authorList>
            <consortium name="NISC Comparative Sequencing Program"/>
            <person name="Wegmann U."/>
            <person name="Louis P."/>
            <person name="Goesmann A."/>
            <person name="Henrissat B."/>
            <person name="Duncan S.H."/>
            <person name="Flint H.J."/>
        </authorList>
    </citation>
    <scope>NUCLEOTIDE SEQUENCE</scope>
    <source>
        <strain evidence="3">NBRC 103408</strain>
    </source>
</reference>
<feature type="domain" description="Class II aldolase/adducin N-terminal" evidence="2">
    <location>
        <begin position="26"/>
        <end position="206"/>
    </location>
</feature>
<sequence>MGVDTVTTMVPSLKGKVSEEEWKTRVDLAACYQLVAHYGMSDLIFTHISARVPGDENHFLINPYGLFFDEICASSLVKVDIDGNVLDETNFEINPAGYTIHSAVHGARHDVACVLHTHTSSGMAVSAQKQGLLPLTQHSLMFYNRLAYHGYEGIALNLDERERLVRDLGDNIAMILRNHGLLTVGGSISEAFRRIFYLEKSCQSQIEALSGGSEVIIPSKEVCENTLNQFKSRSDLNALEWAGLLRLLDRKGSNYRH</sequence>
<dbReference type="EMBL" id="BSNF01000001">
    <property type="protein sequence ID" value="GLQ05603.1"/>
    <property type="molecule type" value="Genomic_DNA"/>
</dbReference>